<dbReference type="GO" id="GO:0009893">
    <property type="term" value="P:positive regulation of metabolic process"/>
    <property type="evidence" value="ECO:0007669"/>
    <property type="project" value="UniProtKB-ARBA"/>
</dbReference>
<evidence type="ECO:0000256" key="9">
    <source>
        <dbReference type="ARBA" id="ARBA00048679"/>
    </source>
</evidence>
<dbReference type="FunFam" id="3.10.110.10:FF:000050">
    <property type="entry name" value="eIF-2-alpha kinase GCN2"/>
    <property type="match status" value="1"/>
</dbReference>
<dbReference type="EMBL" id="GBHO01005877">
    <property type="protein sequence ID" value="JAG37727.1"/>
    <property type="molecule type" value="Transcribed_RNA"/>
</dbReference>
<dbReference type="GO" id="GO:0005829">
    <property type="term" value="C:cytosol"/>
    <property type="evidence" value="ECO:0007669"/>
    <property type="project" value="TreeGrafter"/>
</dbReference>
<reference evidence="15" key="1">
    <citation type="journal article" date="2014" name="PLoS ONE">
        <title>Transcriptome-Based Identification of ABC Transporters in the Western Tarnished Plant Bug Lygus hesperus.</title>
        <authorList>
            <person name="Hull J.J."/>
            <person name="Chaney K."/>
            <person name="Geib S.M."/>
            <person name="Fabrick J.A."/>
            <person name="Brent C.S."/>
            <person name="Walsh D."/>
            <person name="Lavine L.C."/>
        </authorList>
    </citation>
    <scope>NUCLEOTIDE SEQUENCE</scope>
</reference>
<dbReference type="SUPFAM" id="SSF55681">
    <property type="entry name" value="Class II aaRS and biotin synthetases"/>
    <property type="match status" value="1"/>
</dbReference>
<proteinExistence type="inferred from homology"/>
<dbReference type="Gene3D" id="3.30.200.20">
    <property type="entry name" value="Phosphorylase Kinase, domain 1"/>
    <property type="match status" value="1"/>
</dbReference>
<evidence type="ECO:0000313" key="16">
    <source>
        <dbReference type="EMBL" id="JAQ05856.1"/>
    </source>
</evidence>
<comment type="similarity">
    <text evidence="7">Belongs to the protein kinase superfamily. Ser/Thr protein kinase family. GCN2 subfamily.</text>
</comment>
<dbReference type="InterPro" id="IPR000719">
    <property type="entry name" value="Prot_kinase_dom"/>
</dbReference>
<dbReference type="Pfam" id="PF05773">
    <property type="entry name" value="RWD"/>
    <property type="match status" value="1"/>
</dbReference>
<keyword evidence="3" id="KW-0808">Transferase</keyword>
<evidence type="ECO:0000256" key="3">
    <source>
        <dbReference type="ARBA" id="ARBA00022679"/>
    </source>
</evidence>
<sequence>MELNCFSAMTDEEDDESCLTRQFNESAVLKSIYGDQLVLLSEVGKPLECIIHLWRDNGSVESSANFPRFDLHVKCPEDYPHAAPYIQLKNWKKIPNGDISTLRDELLVLADSLKGEVLIHELAGHCENFLYNHDPPETCSLYEGMMQRNRDLEEIRAKELQQKRADEQRKREEMMSHIHSEQQAVKKALRRKSTKSETVEDDVEKTDLIDRRSMSPEGALIPSQSVPEDDFIEEFINRGHRSSRFQNDFEQIQKLGKGTFGEVWKVRNRLDSGQYAIKKIELNPSKKQLFKKITREVELLSRLNHENVVRYYNSWFEVANVDTALKSSGDSMESTITSPYKNSRKNEIDMLPCAKEMTIDWNDIKPTDEDDSASWIAFGDDQEMRISGEESSEGEDVVSEESNEIVKPLLYMYIQMELCEKSTLRVAIDEGLYNNGERVWRLFREIVEGLCHIHNQGIMHRDLKPVNIFLGSNDQVKIGDFGLATTSKSQKATTAQNQDGTDSSDITESTFLSDSSVKDVSHTGHAGTPYYKAPELANDLARPVYNKKVDIYSLGIIFFEMNYPMNTGMERNKILTNLRASDVKFPENFPYPEDSYEYKMIKMMLSHNIEERPSSQDILAHDCLGTVKLDEGEVKDMVHRTLCNPQSKDYKFLIASCFNQKMPAAFEATYNMSTFRTFWSTSSLNVVEERLRNIFHHYGATSFSPPLLTPGQAPKNSVSLMTNVGGIVHATPDLQIPFARYVVQNPSVVTFKRYTLEKVYREMPVGIHPREVYECAFDIVSSSFGDQMPDIELFAVIKDILKAFPHLTRRNCVIYINHSVLITTLLETCVASTPTGLMKTELKNAVLRAMTETTSRTELQKNLKSLNLPDSAINIVMQWVELEGHSDIEDILTGLVKKPELLTRCKMAIKQLQRVIKDCELLEMPCPVIIKPPLVRNPSQYTGILFQVKCDKSVNSKVKGKTTECCVMIAGGRYDGLLEELKQKIPSKDITKPVRYITGFTMNLEHLVLTVDDDGRPTVVDVLFCSLGTVTMTSERLTLLKELWGLNVKVYFSNTLQSMDEIQTLCDQLGVSLLLLMKPNDTGVRARLTNKESKSIEKRLHYTEVVDYVSKLFKQESTCLAKHAINIPIIQFISLDKITISLKNKQEAQINENLSTLIQKFSSNVRIEVLVLVPVKGDMIKFLSSVIEPEDVMKSLEPACKRYPLYKKLILKTLKHIDDSRTANPNSVIILYSLYDNIYKLIM</sequence>
<evidence type="ECO:0000256" key="11">
    <source>
        <dbReference type="SAM" id="Coils"/>
    </source>
</evidence>
<evidence type="ECO:0000256" key="4">
    <source>
        <dbReference type="ARBA" id="ARBA00022741"/>
    </source>
</evidence>
<comment type="catalytic activity">
    <reaction evidence="9">
        <text>L-seryl-[protein] + ATP = O-phospho-L-seryl-[protein] + ADP + H(+)</text>
        <dbReference type="Rhea" id="RHEA:17989"/>
        <dbReference type="Rhea" id="RHEA-COMP:9863"/>
        <dbReference type="Rhea" id="RHEA-COMP:11604"/>
        <dbReference type="ChEBI" id="CHEBI:15378"/>
        <dbReference type="ChEBI" id="CHEBI:29999"/>
        <dbReference type="ChEBI" id="CHEBI:30616"/>
        <dbReference type="ChEBI" id="CHEBI:83421"/>
        <dbReference type="ChEBI" id="CHEBI:456216"/>
        <dbReference type="EC" id="2.7.11.1"/>
    </reaction>
</comment>
<protein>
    <recommendedName>
        <fullName evidence="1">non-specific serine/threonine protein kinase</fullName>
        <ecNumber evidence="1">2.7.11.1</ecNumber>
    </recommendedName>
</protein>
<dbReference type="SMART" id="SM00591">
    <property type="entry name" value="RWD"/>
    <property type="match status" value="1"/>
</dbReference>
<feature type="domain" description="Protein kinase" evidence="13">
    <location>
        <begin position="249"/>
        <end position="624"/>
    </location>
</feature>
<keyword evidence="2" id="KW-0723">Serine/threonine-protein kinase</keyword>
<keyword evidence="6 10" id="KW-0067">ATP-binding</keyword>
<comment type="catalytic activity">
    <reaction evidence="8">
        <text>L-threonyl-[protein] + ATP = O-phospho-L-threonyl-[protein] + ADP + H(+)</text>
        <dbReference type="Rhea" id="RHEA:46608"/>
        <dbReference type="Rhea" id="RHEA-COMP:11060"/>
        <dbReference type="Rhea" id="RHEA-COMP:11605"/>
        <dbReference type="ChEBI" id="CHEBI:15378"/>
        <dbReference type="ChEBI" id="CHEBI:30013"/>
        <dbReference type="ChEBI" id="CHEBI:30616"/>
        <dbReference type="ChEBI" id="CHEBI:61977"/>
        <dbReference type="ChEBI" id="CHEBI:456216"/>
        <dbReference type="EC" id="2.7.11.1"/>
    </reaction>
</comment>
<keyword evidence="11" id="KW-0175">Coiled coil</keyword>
<dbReference type="SUPFAM" id="SSF56112">
    <property type="entry name" value="Protein kinase-like (PK-like)"/>
    <property type="match status" value="1"/>
</dbReference>
<keyword evidence="15" id="KW-0396">Initiation factor</keyword>
<dbReference type="PROSITE" id="PS50011">
    <property type="entry name" value="PROTEIN_KINASE_DOM"/>
    <property type="match status" value="1"/>
</dbReference>
<evidence type="ECO:0000256" key="6">
    <source>
        <dbReference type="ARBA" id="ARBA00022840"/>
    </source>
</evidence>
<evidence type="ECO:0000313" key="15">
    <source>
        <dbReference type="EMBL" id="JAG37727.1"/>
    </source>
</evidence>
<dbReference type="InterPro" id="IPR045864">
    <property type="entry name" value="aa-tRNA-synth_II/BPL/LPL"/>
</dbReference>
<keyword evidence="5 15" id="KW-0418">Kinase</keyword>
<dbReference type="SUPFAM" id="SSF54495">
    <property type="entry name" value="UBC-like"/>
    <property type="match status" value="1"/>
</dbReference>
<dbReference type="PANTHER" id="PTHR11042:SF136">
    <property type="entry name" value="EIF-2-ALPHA KINASE GCN2"/>
    <property type="match status" value="1"/>
</dbReference>
<feature type="compositionally biased region" description="Polar residues" evidence="12">
    <location>
        <begin position="497"/>
        <end position="508"/>
    </location>
</feature>
<dbReference type="InterPro" id="IPR011009">
    <property type="entry name" value="Kinase-like_dom_sf"/>
</dbReference>
<dbReference type="EMBL" id="GDHC01012773">
    <property type="protein sequence ID" value="JAQ05856.1"/>
    <property type="molecule type" value="Transcribed_RNA"/>
</dbReference>
<evidence type="ECO:0000256" key="5">
    <source>
        <dbReference type="ARBA" id="ARBA00022777"/>
    </source>
</evidence>
<dbReference type="PROSITE" id="PS00107">
    <property type="entry name" value="PROTEIN_KINASE_ATP"/>
    <property type="match status" value="1"/>
</dbReference>
<evidence type="ECO:0000256" key="10">
    <source>
        <dbReference type="PROSITE-ProRule" id="PRU10141"/>
    </source>
</evidence>
<dbReference type="PANTHER" id="PTHR11042">
    <property type="entry name" value="EUKARYOTIC TRANSLATION INITIATION FACTOR 2-ALPHA KINASE EIF2-ALPHA KINASE -RELATED"/>
    <property type="match status" value="1"/>
</dbReference>
<dbReference type="GO" id="GO:0003743">
    <property type="term" value="F:translation initiation factor activity"/>
    <property type="evidence" value="ECO:0007669"/>
    <property type="project" value="UniProtKB-KW"/>
</dbReference>
<dbReference type="GO" id="GO:1990625">
    <property type="term" value="P:negative regulation of cytoplasmic translational initiation in response to stress"/>
    <property type="evidence" value="ECO:0007669"/>
    <property type="project" value="TreeGrafter"/>
</dbReference>
<dbReference type="AlphaFoldDB" id="A0A0A9YXK3"/>
<feature type="domain" description="RWD" evidence="14">
    <location>
        <begin position="24"/>
        <end position="133"/>
    </location>
</feature>
<evidence type="ECO:0000256" key="2">
    <source>
        <dbReference type="ARBA" id="ARBA00022527"/>
    </source>
</evidence>
<evidence type="ECO:0000259" key="13">
    <source>
        <dbReference type="PROSITE" id="PS50011"/>
    </source>
</evidence>
<evidence type="ECO:0000256" key="1">
    <source>
        <dbReference type="ARBA" id="ARBA00012513"/>
    </source>
</evidence>
<dbReference type="PROSITE" id="PS00108">
    <property type="entry name" value="PROTEIN_KINASE_ST"/>
    <property type="match status" value="1"/>
</dbReference>
<dbReference type="Gene3D" id="3.10.110.10">
    <property type="entry name" value="Ubiquitin Conjugating Enzyme"/>
    <property type="match status" value="1"/>
</dbReference>
<reference evidence="16" key="3">
    <citation type="journal article" date="2016" name="Gigascience">
        <title>De novo construction of an expanded transcriptome assembly for the western tarnished plant bug, Lygus hesperus.</title>
        <authorList>
            <person name="Tassone E.E."/>
            <person name="Geib S.M."/>
            <person name="Hall B."/>
            <person name="Fabrick J.A."/>
            <person name="Brent C.S."/>
            <person name="Hull J.J."/>
        </authorList>
    </citation>
    <scope>NUCLEOTIDE SEQUENCE</scope>
</reference>
<evidence type="ECO:0000256" key="12">
    <source>
        <dbReference type="SAM" id="MobiDB-lite"/>
    </source>
</evidence>
<dbReference type="Gene3D" id="1.10.510.10">
    <property type="entry name" value="Transferase(Phosphotransferase) domain 1"/>
    <property type="match status" value="1"/>
</dbReference>
<organism evidence="15">
    <name type="scientific">Lygus hesperus</name>
    <name type="common">Western plant bug</name>
    <dbReference type="NCBI Taxonomy" id="30085"/>
    <lineage>
        <taxon>Eukaryota</taxon>
        <taxon>Metazoa</taxon>
        <taxon>Ecdysozoa</taxon>
        <taxon>Arthropoda</taxon>
        <taxon>Hexapoda</taxon>
        <taxon>Insecta</taxon>
        <taxon>Pterygota</taxon>
        <taxon>Neoptera</taxon>
        <taxon>Paraneoptera</taxon>
        <taxon>Hemiptera</taxon>
        <taxon>Heteroptera</taxon>
        <taxon>Panheteroptera</taxon>
        <taxon>Cimicomorpha</taxon>
        <taxon>Miridae</taxon>
        <taxon>Mirini</taxon>
        <taxon>Lygus</taxon>
    </lineage>
</organism>
<evidence type="ECO:0000256" key="7">
    <source>
        <dbReference type="ARBA" id="ARBA00037982"/>
    </source>
</evidence>
<dbReference type="InterPro" id="IPR008271">
    <property type="entry name" value="Ser/Thr_kinase_AS"/>
</dbReference>
<dbReference type="PROSITE" id="PS50908">
    <property type="entry name" value="RWD"/>
    <property type="match status" value="1"/>
</dbReference>
<keyword evidence="4 10" id="KW-0547">Nucleotide-binding</keyword>
<name>A0A0A9YXK3_LYGHE</name>
<feature type="coiled-coil region" evidence="11">
    <location>
        <begin position="150"/>
        <end position="177"/>
    </location>
</feature>
<feature type="region of interest" description="Disordered" evidence="12">
    <location>
        <begin position="488"/>
        <end position="508"/>
    </location>
</feature>
<evidence type="ECO:0000259" key="14">
    <source>
        <dbReference type="PROSITE" id="PS50908"/>
    </source>
</evidence>
<dbReference type="Pfam" id="PF00069">
    <property type="entry name" value="Pkinase"/>
    <property type="match status" value="2"/>
</dbReference>
<dbReference type="Gene3D" id="3.30.930.10">
    <property type="entry name" value="Bira Bifunctional Protein, Domain 2"/>
    <property type="match status" value="1"/>
</dbReference>
<feature type="binding site" evidence="10">
    <location>
        <position position="279"/>
    </location>
    <ligand>
        <name>ATP</name>
        <dbReference type="ChEBI" id="CHEBI:30616"/>
    </ligand>
</feature>
<dbReference type="InterPro" id="IPR006575">
    <property type="entry name" value="RWD_dom"/>
</dbReference>
<accession>A0A0A9YXK3</accession>
<dbReference type="EC" id="2.7.11.1" evidence="1"/>
<dbReference type="GO" id="GO:0004694">
    <property type="term" value="F:eukaryotic translation initiation factor 2alpha kinase activity"/>
    <property type="evidence" value="ECO:0007669"/>
    <property type="project" value="TreeGrafter"/>
</dbReference>
<reference evidence="15" key="2">
    <citation type="submission" date="2014-07" db="EMBL/GenBank/DDBJ databases">
        <authorList>
            <person name="Hull J."/>
        </authorList>
    </citation>
    <scope>NUCLEOTIDE SEQUENCE</scope>
</reference>
<dbReference type="InterPro" id="IPR050339">
    <property type="entry name" value="CC_SR_Kinase"/>
</dbReference>
<dbReference type="GO" id="GO:0005634">
    <property type="term" value="C:nucleus"/>
    <property type="evidence" value="ECO:0007669"/>
    <property type="project" value="TreeGrafter"/>
</dbReference>
<gene>
    <name evidence="15" type="primary">Eif2ak4_1</name>
    <name evidence="15" type="ORF">CM83_27642</name>
    <name evidence="16" type="ORF">g.21918</name>
</gene>
<evidence type="ECO:0000256" key="8">
    <source>
        <dbReference type="ARBA" id="ARBA00047899"/>
    </source>
</evidence>
<keyword evidence="15" id="KW-0648">Protein biosynthesis</keyword>
<dbReference type="InterPro" id="IPR017441">
    <property type="entry name" value="Protein_kinase_ATP_BS"/>
</dbReference>
<dbReference type="CDD" id="cd23823">
    <property type="entry name" value="RWD_GCN2"/>
    <property type="match status" value="1"/>
</dbReference>
<dbReference type="SMART" id="SM00220">
    <property type="entry name" value="S_TKc"/>
    <property type="match status" value="1"/>
</dbReference>
<dbReference type="GO" id="GO:0005524">
    <property type="term" value="F:ATP binding"/>
    <property type="evidence" value="ECO:0007669"/>
    <property type="project" value="UniProtKB-UniRule"/>
</dbReference>
<dbReference type="CDD" id="cd14046">
    <property type="entry name" value="STKc_EIF2AK4_GCN2_rpt2"/>
    <property type="match status" value="1"/>
</dbReference>
<dbReference type="InterPro" id="IPR016135">
    <property type="entry name" value="UBQ-conjugating_enzyme/RWD"/>
</dbReference>